<dbReference type="Proteomes" id="UP001356427">
    <property type="component" value="Unassembled WGS sequence"/>
</dbReference>
<evidence type="ECO:0000313" key="2">
    <source>
        <dbReference type="Proteomes" id="UP001356427"/>
    </source>
</evidence>
<name>A0AAN8L5G6_9TELE</name>
<evidence type="ECO:0000313" key="1">
    <source>
        <dbReference type="EMBL" id="KAK6301965.1"/>
    </source>
</evidence>
<keyword evidence="2" id="KW-1185">Reference proteome</keyword>
<organism evidence="1 2">
    <name type="scientific">Coregonus suidteri</name>
    <dbReference type="NCBI Taxonomy" id="861788"/>
    <lineage>
        <taxon>Eukaryota</taxon>
        <taxon>Metazoa</taxon>
        <taxon>Chordata</taxon>
        <taxon>Craniata</taxon>
        <taxon>Vertebrata</taxon>
        <taxon>Euteleostomi</taxon>
        <taxon>Actinopterygii</taxon>
        <taxon>Neopterygii</taxon>
        <taxon>Teleostei</taxon>
        <taxon>Protacanthopterygii</taxon>
        <taxon>Salmoniformes</taxon>
        <taxon>Salmonidae</taxon>
        <taxon>Coregoninae</taxon>
        <taxon>Coregonus</taxon>
    </lineage>
</organism>
<reference evidence="1 2" key="1">
    <citation type="submission" date="2021-04" db="EMBL/GenBank/DDBJ databases">
        <authorList>
            <person name="De Guttry C."/>
            <person name="Zahm M."/>
            <person name="Klopp C."/>
            <person name="Cabau C."/>
            <person name="Louis A."/>
            <person name="Berthelot C."/>
            <person name="Parey E."/>
            <person name="Roest Crollius H."/>
            <person name="Montfort J."/>
            <person name="Robinson-Rechavi M."/>
            <person name="Bucao C."/>
            <person name="Bouchez O."/>
            <person name="Gislard M."/>
            <person name="Lluch J."/>
            <person name="Milhes M."/>
            <person name="Lampietro C."/>
            <person name="Lopez Roques C."/>
            <person name="Donnadieu C."/>
            <person name="Braasch I."/>
            <person name="Desvignes T."/>
            <person name="Postlethwait J."/>
            <person name="Bobe J."/>
            <person name="Wedekind C."/>
            <person name="Guiguen Y."/>
        </authorList>
    </citation>
    <scope>NUCLEOTIDE SEQUENCE [LARGE SCALE GENOMIC DNA]</scope>
    <source>
        <strain evidence="1">Cs_M1</strain>
        <tissue evidence="1">Blood</tissue>
    </source>
</reference>
<proteinExistence type="predicted"/>
<dbReference type="EMBL" id="JAGTTL010000026">
    <property type="protein sequence ID" value="KAK6301965.1"/>
    <property type="molecule type" value="Genomic_DNA"/>
</dbReference>
<comment type="caution">
    <text evidence="1">The sequence shown here is derived from an EMBL/GenBank/DDBJ whole genome shotgun (WGS) entry which is preliminary data.</text>
</comment>
<dbReference type="AlphaFoldDB" id="A0AAN8L5G6"/>
<gene>
    <name evidence="1" type="ORF">J4Q44_G00280180</name>
</gene>
<sequence length="108" mass="12128">MSTSSDRGQRLGRVVWREQGGMEPPECSSGVFSSRFAACNFQIFSLHHFLHFSHLADALIQSDLQLVSAYLFILAPRGKRTHNPGVASAMLYHLSYTGLFHYLPCLEI</sequence>
<accession>A0AAN8L5G6</accession>
<protein>
    <submittedName>
        <fullName evidence="1">Uncharacterized protein</fullName>
    </submittedName>
</protein>